<reference evidence="1" key="1">
    <citation type="submission" date="2021-02" db="EMBL/GenBank/DDBJ databases">
        <authorList>
            <person name="Nowell W R."/>
        </authorList>
    </citation>
    <scope>NUCLEOTIDE SEQUENCE</scope>
</reference>
<sequence length="19" mass="1921">MPSISSTASGPPMNMDVQA</sequence>
<comment type="caution">
    <text evidence="1">The sequence shown here is derived from an EMBL/GenBank/DDBJ whole genome shotgun (WGS) entry which is preliminary data.</text>
</comment>
<protein>
    <submittedName>
        <fullName evidence="1">Uncharacterized protein</fullName>
    </submittedName>
</protein>
<gene>
    <name evidence="1" type="ORF">TSG867_LOCUS34212</name>
</gene>
<feature type="non-terminal residue" evidence="1">
    <location>
        <position position="1"/>
    </location>
</feature>
<dbReference type="EMBL" id="CAJOBQ010016124">
    <property type="protein sequence ID" value="CAF4725982.1"/>
    <property type="molecule type" value="Genomic_DNA"/>
</dbReference>
<accession>A0A821JPJ9</accession>
<proteinExistence type="predicted"/>
<organism evidence="1 2">
    <name type="scientific">Rotaria socialis</name>
    <dbReference type="NCBI Taxonomy" id="392032"/>
    <lineage>
        <taxon>Eukaryota</taxon>
        <taxon>Metazoa</taxon>
        <taxon>Spiralia</taxon>
        <taxon>Gnathifera</taxon>
        <taxon>Rotifera</taxon>
        <taxon>Eurotatoria</taxon>
        <taxon>Bdelloidea</taxon>
        <taxon>Philodinida</taxon>
        <taxon>Philodinidae</taxon>
        <taxon>Rotaria</taxon>
    </lineage>
</organism>
<dbReference type="Proteomes" id="UP000663862">
    <property type="component" value="Unassembled WGS sequence"/>
</dbReference>
<evidence type="ECO:0000313" key="2">
    <source>
        <dbReference type="Proteomes" id="UP000663862"/>
    </source>
</evidence>
<dbReference type="AlphaFoldDB" id="A0A821JPJ9"/>
<name>A0A821JPJ9_9BILA</name>
<evidence type="ECO:0000313" key="1">
    <source>
        <dbReference type="EMBL" id="CAF4725982.1"/>
    </source>
</evidence>